<evidence type="ECO:0000313" key="1">
    <source>
        <dbReference type="EMBL" id="PZQ21154.1"/>
    </source>
</evidence>
<dbReference type="Proteomes" id="UP000248597">
    <property type="component" value="Unassembled WGS sequence"/>
</dbReference>
<evidence type="ECO:0000313" key="2">
    <source>
        <dbReference type="Proteomes" id="UP000248597"/>
    </source>
</evidence>
<protein>
    <submittedName>
        <fullName evidence="1">Uncharacterized protein</fullName>
    </submittedName>
</protein>
<reference evidence="1 2" key="1">
    <citation type="submission" date="2017-08" db="EMBL/GenBank/DDBJ databases">
        <title>Infants hospitalized years apart are colonized by the same room-sourced microbial strains.</title>
        <authorList>
            <person name="Brooks B."/>
            <person name="Olm M.R."/>
            <person name="Firek B.A."/>
            <person name="Baker R."/>
            <person name="Thomas B.C."/>
            <person name="Morowitz M.J."/>
            <person name="Banfield J.F."/>
        </authorList>
    </citation>
    <scope>NUCLEOTIDE SEQUENCE [LARGE SCALE GENOMIC DNA]</scope>
    <source>
        <strain evidence="1">S2_005_003_R2_47</strain>
    </source>
</reference>
<comment type="caution">
    <text evidence="1">The sequence shown here is derived from an EMBL/GenBank/DDBJ whole genome shotgun (WGS) entry which is preliminary data.</text>
</comment>
<organism evidence="1 2">
    <name type="scientific">Sphingopyxis macrogoltabida</name>
    <name type="common">Sphingomonas macrogoltabidus</name>
    <dbReference type="NCBI Taxonomy" id="33050"/>
    <lineage>
        <taxon>Bacteria</taxon>
        <taxon>Pseudomonadati</taxon>
        <taxon>Pseudomonadota</taxon>
        <taxon>Alphaproteobacteria</taxon>
        <taxon>Sphingomonadales</taxon>
        <taxon>Sphingomonadaceae</taxon>
        <taxon>Sphingopyxis</taxon>
    </lineage>
</organism>
<gene>
    <name evidence="1" type="ORF">DI569_12880</name>
</gene>
<sequence>MGRPRINAEGEKITARFREGTLRRIKAALRGKEKQSDFVREAVEAALDAREGDSEGKGP</sequence>
<name>A0A2W5KYS7_SPHMC</name>
<dbReference type="EMBL" id="QFPJ01000035">
    <property type="protein sequence ID" value="PZQ21154.1"/>
    <property type="molecule type" value="Genomic_DNA"/>
</dbReference>
<accession>A0A2W5KYS7</accession>
<proteinExistence type="predicted"/>
<dbReference type="AlphaFoldDB" id="A0A2W5KYS7"/>